<dbReference type="GO" id="GO:0005829">
    <property type="term" value="C:cytosol"/>
    <property type="evidence" value="ECO:0007669"/>
    <property type="project" value="TreeGrafter"/>
</dbReference>
<dbReference type="Proteomes" id="UP000778970">
    <property type="component" value="Unassembled WGS sequence"/>
</dbReference>
<comment type="caution">
    <text evidence="1">The sequence shown here is derived from an EMBL/GenBank/DDBJ whole genome shotgun (WGS) entry which is preliminary data.</text>
</comment>
<protein>
    <recommendedName>
        <fullName evidence="3">Phosphoglycolate phosphatase</fullName>
    </recommendedName>
</protein>
<organism evidence="1 2">
    <name type="scientific">Rhodovibrio salinarum</name>
    <dbReference type="NCBI Taxonomy" id="1087"/>
    <lineage>
        <taxon>Bacteria</taxon>
        <taxon>Pseudomonadati</taxon>
        <taxon>Pseudomonadota</taxon>
        <taxon>Alphaproteobacteria</taxon>
        <taxon>Rhodospirillales</taxon>
        <taxon>Rhodovibrionaceae</taxon>
        <taxon>Rhodovibrio</taxon>
    </lineage>
</organism>
<dbReference type="SFLD" id="SFLDG01129">
    <property type="entry name" value="C1.5:_HAD__Beta-PGM__Phosphata"/>
    <property type="match status" value="1"/>
</dbReference>
<dbReference type="PANTHER" id="PTHR43434">
    <property type="entry name" value="PHOSPHOGLYCOLATE PHOSPHATASE"/>
    <property type="match status" value="1"/>
</dbReference>
<dbReference type="InterPro" id="IPR023214">
    <property type="entry name" value="HAD_sf"/>
</dbReference>
<dbReference type="SFLD" id="SFLDG01135">
    <property type="entry name" value="C1.5.6:_HAD__Beta-PGM__Phospha"/>
    <property type="match status" value="1"/>
</dbReference>
<dbReference type="PANTHER" id="PTHR43434:SF24">
    <property type="entry name" value="HYDROLASE-RELATED"/>
    <property type="match status" value="1"/>
</dbReference>
<accession>A0A934QKD5</accession>
<dbReference type="Gene3D" id="1.10.150.240">
    <property type="entry name" value="Putative phosphatase, domain 2"/>
    <property type="match status" value="1"/>
</dbReference>
<dbReference type="GO" id="GO:0006281">
    <property type="term" value="P:DNA repair"/>
    <property type="evidence" value="ECO:0007669"/>
    <property type="project" value="TreeGrafter"/>
</dbReference>
<gene>
    <name evidence="1" type="ORF">CKO21_14620</name>
</gene>
<proteinExistence type="predicted"/>
<dbReference type="RefSeq" id="WP_027289493.1">
    <property type="nucleotide sequence ID" value="NZ_NRRE01000028.1"/>
</dbReference>
<dbReference type="InterPro" id="IPR006439">
    <property type="entry name" value="HAD-SF_hydro_IA"/>
</dbReference>
<dbReference type="GO" id="GO:0008967">
    <property type="term" value="F:phosphoglycolate phosphatase activity"/>
    <property type="evidence" value="ECO:0007669"/>
    <property type="project" value="TreeGrafter"/>
</dbReference>
<dbReference type="EMBL" id="NRRE01000028">
    <property type="protein sequence ID" value="MBK1698479.1"/>
    <property type="molecule type" value="Genomic_DNA"/>
</dbReference>
<evidence type="ECO:0008006" key="3">
    <source>
        <dbReference type="Google" id="ProtNLM"/>
    </source>
</evidence>
<dbReference type="SFLD" id="SFLDS00003">
    <property type="entry name" value="Haloacid_Dehalogenase"/>
    <property type="match status" value="1"/>
</dbReference>
<name>A0A934QKD5_9PROT</name>
<reference evidence="1" key="1">
    <citation type="submission" date="2017-08" db="EMBL/GenBank/DDBJ databases">
        <authorList>
            <person name="Imhoff J.F."/>
            <person name="Rahn T."/>
            <person name="Kuenzel S."/>
            <person name="Neulinger S.C."/>
        </authorList>
    </citation>
    <scope>NUCLEOTIDE SEQUENCE</scope>
    <source>
        <strain evidence="1">DSM 9154</strain>
    </source>
</reference>
<sequence>MTDRPHPYALIVFDVDGTLVDSQAGIVASMADAFAEIGLAAPTAEQTRRVVGLSLDEAVARLLPGGLEDPRLDKAVDAYKHAFMARRARPDYDEPLFPGVREVLAALDHPQVCLGVATGKSQRGLEATLAHHDLTRFFVTTQTADGGPGKPHPRMLQAAMRAVGAEPQETLLIGDTVFDVEMAGNAGVTAFGVGWGYHDAAELSRAGAHTILQSFDELRARLEGTVP</sequence>
<evidence type="ECO:0000313" key="2">
    <source>
        <dbReference type="Proteomes" id="UP000778970"/>
    </source>
</evidence>
<dbReference type="InterPro" id="IPR041492">
    <property type="entry name" value="HAD_2"/>
</dbReference>
<dbReference type="NCBIfam" id="TIGR01549">
    <property type="entry name" value="HAD-SF-IA-v1"/>
    <property type="match status" value="1"/>
</dbReference>
<dbReference type="Pfam" id="PF13419">
    <property type="entry name" value="HAD_2"/>
    <property type="match status" value="1"/>
</dbReference>
<dbReference type="InterPro" id="IPR050155">
    <property type="entry name" value="HAD-like_hydrolase_sf"/>
</dbReference>
<dbReference type="Gene3D" id="3.40.50.1000">
    <property type="entry name" value="HAD superfamily/HAD-like"/>
    <property type="match status" value="1"/>
</dbReference>
<dbReference type="NCBIfam" id="TIGR01509">
    <property type="entry name" value="HAD-SF-IA-v3"/>
    <property type="match status" value="1"/>
</dbReference>
<keyword evidence="2" id="KW-1185">Reference proteome</keyword>
<evidence type="ECO:0000313" key="1">
    <source>
        <dbReference type="EMBL" id="MBK1698479.1"/>
    </source>
</evidence>
<dbReference type="InterPro" id="IPR023198">
    <property type="entry name" value="PGP-like_dom2"/>
</dbReference>
<reference evidence="1" key="2">
    <citation type="journal article" date="2020" name="Microorganisms">
        <title>Osmotic Adaptation and Compatible Solute Biosynthesis of Phototrophic Bacteria as Revealed from Genome Analyses.</title>
        <authorList>
            <person name="Imhoff J.F."/>
            <person name="Rahn T."/>
            <person name="Kunzel S."/>
            <person name="Keller A."/>
            <person name="Neulinger S.C."/>
        </authorList>
    </citation>
    <scope>NUCLEOTIDE SEQUENCE</scope>
    <source>
        <strain evidence="1">DSM 9154</strain>
    </source>
</reference>
<dbReference type="AlphaFoldDB" id="A0A934QKD5"/>
<dbReference type="SUPFAM" id="SSF56784">
    <property type="entry name" value="HAD-like"/>
    <property type="match status" value="1"/>
</dbReference>
<dbReference type="InterPro" id="IPR036412">
    <property type="entry name" value="HAD-like_sf"/>
</dbReference>